<evidence type="ECO:0000256" key="7">
    <source>
        <dbReference type="SAM" id="MobiDB-lite"/>
    </source>
</evidence>
<keyword evidence="10" id="KW-1185">Reference proteome</keyword>
<dbReference type="InterPro" id="IPR029035">
    <property type="entry name" value="DHS-like_NAD/FAD-binding_dom"/>
</dbReference>
<keyword evidence="3" id="KW-0479">Metal-binding</keyword>
<dbReference type="GO" id="GO:0017136">
    <property type="term" value="F:histone deacetylase activity, NAD-dependent"/>
    <property type="evidence" value="ECO:0007669"/>
    <property type="project" value="TreeGrafter"/>
</dbReference>
<evidence type="ECO:0000256" key="5">
    <source>
        <dbReference type="ARBA" id="ARBA00023027"/>
    </source>
</evidence>
<organism evidence="9 10">
    <name type="scientific">Diacronema lutheri</name>
    <name type="common">Unicellular marine alga</name>
    <name type="synonym">Monochrysis lutheri</name>
    <dbReference type="NCBI Taxonomy" id="2081491"/>
    <lineage>
        <taxon>Eukaryota</taxon>
        <taxon>Haptista</taxon>
        <taxon>Haptophyta</taxon>
        <taxon>Pavlovophyceae</taxon>
        <taxon>Pavlovales</taxon>
        <taxon>Pavlovaceae</taxon>
        <taxon>Diacronema</taxon>
    </lineage>
</organism>
<reference evidence="9" key="1">
    <citation type="submission" date="2021-05" db="EMBL/GenBank/DDBJ databases">
        <title>The genome of the haptophyte Pavlova lutheri (Diacronema luteri, Pavlovales) - a model for lipid biosynthesis in eukaryotic algae.</title>
        <authorList>
            <person name="Hulatt C.J."/>
            <person name="Posewitz M.C."/>
        </authorList>
    </citation>
    <scope>NUCLEOTIDE SEQUENCE</scope>
    <source>
        <strain evidence="9">NIVA-4/92</strain>
    </source>
</reference>
<name>A0A8J6C6P0_DIALT</name>
<accession>A0A8J6C6P0</accession>
<dbReference type="EMBL" id="JAGTXO010000022">
    <property type="protein sequence ID" value="KAG8462099.1"/>
    <property type="molecule type" value="Genomic_DNA"/>
</dbReference>
<dbReference type="InterPro" id="IPR050134">
    <property type="entry name" value="NAD-dep_sirtuin_deacylases"/>
</dbReference>
<evidence type="ECO:0000256" key="6">
    <source>
        <dbReference type="PROSITE-ProRule" id="PRU00236"/>
    </source>
</evidence>
<evidence type="ECO:0000256" key="1">
    <source>
        <dbReference type="ARBA" id="ARBA00001947"/>
    </source>
</evidence>
<evidence type="ECO:0000256" key="3">
    <source>
        <dbReference type="ARBA" id="ARBA00022723"/>
    </source>
</evidence>
<dbReference type="Pfam" id="PF02146">
    <property type="entry name" value="SIR2"/>
    <property type="match status" value="1"/>
</dbReference>
<dbReference type="PANTHER" id="PTHR11085:SF6">
    <property type="entry name" value="NAD-DEPENDENT PROTEIN DEACETYLASE SIRTUIN-2"/>
    <property type="match status" value="1"/>
</dbReference>
<dbReference type="OrthoDB" id="424302at2759"/>
<keyword evidence="2" id="KW-0808">Transferase</keyword>
<dbReference type="PROSITE" id="PS50305">
    <property type="entry name" value="SIRTUIN"/>
    <property type="match status" value="1"/>
</dbReference>
<feature type="compositionally biased region" description="Acidic residues" evidence="7">
    <location>
        <begin position="58"/>
        <end position="67"/>
    </location>
</feature>
<protein>
    <recommendedName>
        <fullName evidence="8">Deacetylase sirtuin-type domain-containing protein</fullName>
    </recommendedName>
</protein>
<gene>
    <name evidence="9" type="ORF">KFE25_011549</name>
</gene>
<dbReference type="GO" id="GO:0005634">
    <property type="term" value="C:nucleus"/>
    <property type="evidence" value="ECO:0007669"/>
    <property type="project" value="TreeGrafter"/>
</dbReference>
<evidence type="ECO:0000313" key="9">
    <source>
        <dbReference type="EMBL" id="KAG8462099.1"/>
    </source>
</evidence>
<dbReference type="GO" id="GO:0046872">
    <property type="term" value="F:metal ion binding"/>
    <property type="evidence" value="ECO:0007669"/>
    <property type="project" value="UniProtKB-KW"/>
</dbReference>
<dbReference type="PANTHER" id="PTHR11085">
    <property type="entry name" value="NAD-DEPENDENT PROTEIN DEACYLASE SIRTUIN-5, MITOCHONDRIAL-RELATED"/>
    <property type="match status" value="1"/>
</dbReference>
<evidence type="ECO:0000259" key="8">
    <source>
        <dbReference type="PROSITE" id="PS50305"/>
    </source>
</evidence>
<feature type="domain" description="Deacetylase sirtuin-type" evidence="8">
    <location>
        <begin position="67"/>
        <end position="364"/>
    </location>
</feature>
<sequence length="413" mass="43581">MPAVDTEADVVVRDVVARALESVLDGTLDTLAVERRSAAQPPPPPSLGASAEPGADGGGDDDDDADGAPDGAGARHVARLLAHARNVIVMAGAGMSTAAGIPDFRTPGTGLYYQLEKYELPNPQAVFSIDYFRVRPEPFHMLAREMWPGKFAPTDAHAFVRMLADKGKLLRCYTQNIDGLERLAGVPDDKLIECHGTFASASAIDPPRGSVDIGYYKAQLDAGNQRITCPQTGSLAKPDIVFFGEPLPAHFWPSVDADFQQCDLLLVIGTSLTVMPFAGLVRNVGARVPRVLVNREAAGGKLLVLASEEEARAADDEEEERGDDDVGAPHGDAPDGGSPIRRDFALLGDLQVTVRSLTRLAGWHDELRTLVRAQRARARDEAAGGGGAAPVAAARSVGALADALAGEMSKLAV</sequence>
<evidence type="ECO:0000256" key="2">
    <source>
        <dbReference type="ARBA" id="ARBA00022679"/>
    </source>
</evidence>
<feature type="region of interest" description="Disordered" evidence="7">
    <location>
        <begin position="308"/>
        <end position="338"/>
    </location>
</feature>
<dbReference type="SUPFAM" id="SSF52467">
    <property type="entry name" value="DHS-like NAD/FAD-binding domain"/>
    <property type="match status" value="1"/>
</dbReference>
<dbReference type="InterPro" id="IPR026591">
    <property type="entry name" value="Sirtuin_cat_small_dom_sf"/>
</dbReference>
<proteinExistence type="predicted"/>
<dbReference type="Gene3D" id="3.40.50.1220">
    <property type="entry name" value="TPP-binding domain"/>
    <property type="match status" value="1"/>
</dbReference>
<comment type="caution">
    <text evidence="9">The sequence shown here is derived from an EMBL/GenBank/DDBJ whole genome shotgun (WGS) entry which is preliminary data.</text>
</comment>
<comment type="caution">
    <text evidence="6">Lacks conserved residue(s) required for the propagation of feature annotation.</text>
</comment>
<dbReference type="Proteomes" id="UP000751190">
    <property type="component" value="Unassembled WGS sequence"/>
</dbReference>
<dbReference type="Gene3D" id="3.30.1600.10">
    <property type="entry name" value="SIR2/SIRT2 'Small Domain"/>
    <property type="match status" value="1"/>
</dbReference>
<dbReference type="AlphaFoldDB" id="A0A8J6C6P0"/>
<dbReference type="GO" id="GO:0070403">
    <property type="term" value="F:NAD+ binding"/>
    <property type="evidence" value="ECO:0007669"/>
    <property type="project" value="InterPro"/>
</dbReference>
<dbReference type="OMA" id="HMLAREM"/>
<dbReference type="InterPro" id="IPR026590">
    <property type="entry name" value="Ssirtuin_cat_dom"/>
</dbReference>
<keyword evidence="5" id="KW-0520">NAD</keyword>
<feature type="compositionally biased region" description="Acidic residues" evidence="7">
    <location>
        <begin position="315"/>
        <end position="326"/>
    </location>
</feature>
<dbReference type="InterPro" id="IPR003000">
    <property type="entry name" value="Sirtuin"/>
</dbReference>
<keyword evidence="4" id="KW-0862">Zinc</keyword>
<evidence type="ECO:0000256" key="4">
    <source>
        <dbReference type="ARBA" id="ARBA00022833"/>
    </source>
</evidence>
<evidence type="ECO:0000313" key="10">
    <source>
        <dbReference type="Proteomes" id="UP000751190"/>
    </source>
</evidence>
<feature type="region of interest" description="Disordered" evidence="7">
    <location>
        <begin position="34"/>
        <end position="72"/>
    </location>
</feature>
<comment type="cofactor">
    <cofactor evidence="1">
        <name>Zn(2+)</name>
        <dbReference type="ChEBI" id="CHEBI:29105"/>
    </cofactor>
</comment>